<dbReference type="EMBL" id="JAHUZE010000001">
    <property type="protein sequence ID" value="MBV7377355.1"/>
    <property type="molecule type" value="Genomic_DNA"/>
</dbReference>
<organism evidence="4 5">
    <name type="scientific">Maritimibacter dapengensis</name>
    <dbReference type="NCBI Taxonomy" id="2836868"/>
    <lineage>
        <taxon>Bacteria</taxon>
        <taxon>Pseudomonadati</taxon>
        <taxon>Pseudomonadota</taxon>
        <taxon>Alphaproteobacteria</taxon>
        <taxon>Rhodobacterales</taxon>
        <taxon>Roseobacteraceae</taxon>
        <taxon>Maritimibacter</taxon>
    </lineage>
</organism>
<feature type="region of interest" description="Disordered" evidence="2">
    <location>
        <begin position="597"/>
        <end position="875"/>
    </location>
</feature>
<evidence type="ECO:0000313" key="5">
    <source>
        <dbReference type="Proteomes" id="UP000756530"/>
    </source>
</evidence>
<feature type="compositionally biased region" description="Polar residues" evidence="2">
    <location>
        <begin position="691"/>
        <end position="701"/>
    </location>
</feature>
<gene>
    <name evidence="4" type="ORF">KJP28_00350</name>
</gene>
<name>A0ABS6SXB8_9RHOB</name>
<dbReference type="PROSITE" id="PS51123">
    <property type="entry name" value="OMPA_2"/>
    <property type="match status" value="1"/>
</dbReference>
<feature type="compositionally biased region" description="Acidic residues" evidence="2">
    <location>
        <begin position="707"/>
        <end position="726"/>
    </location>
</feature>
<feature type="compositionally biased region" description="Basic and acidic residues" evidence="2">
    <location>
        <begin position="860"/>
        <end position="875"/>
    </location>
</feature>
<evidence type="ECO:0000256" key="1">
    <source>
        <dbReference type="PROSITE-ProRule" id="PRU00473"/>
    </source>
</evidence>
<proteinExistence type="predicted"/>
<dbReference type="InterPro" id="IPR006665">
    <property type="entry name" value="OmpA-like"/>
</dbReference>
<evidence type="ECO:0000259" key="3">
    <source>
        <dbReference type="PROSITE" id="PS51123"/>
    </source>
</evidence>
<dbReference type="PANTHER" id="PTHR30329">
    <property type="entry name" value="STATOR ELEMENT OF FLAGELLAR MOTOR COMPLEX"/>
    <property type="match status" value="1"/>
</dbReference>
<comment type="caution">
    <text evidence="4">The sequence shown here is derived from an EMBL/GenBank/DDBJ whole genome shotgun (WGS) entry which is preliminary data.</text>
</comment>
<keyword evidence="5" id="KW-1185">Reference proteome</keyword>
<feature type="compositionally biased region" description="Acidic residues" evidence="2">
    <location>
        <begin position="839"/>
        <end position="850"/>
    </location>
</feature>
<feature type="compositionally biased region" description="Acidic residues" evidence="2">
    <location>
        <begin position="811"/>
        <end position="824"/>
    </location>
</feature>
<dbReference type="Pfam" id="PF00691">
    <property type="entry name" value="OmpA"/>
    <property type="match status" value="1"/>
</dbReference>
<protein>
    <submittedName>
        <fullName evidence="4">OmpA family protein</fullName>
    </submittedName>
</protein>
<dbReference type="RefSeq" id="WP_218390247.1">
    <property type="nucleotide sequence ID" value="NZ_JAHUZE010000001.1"/>
</dbReference>
<dbReference type="InterPro" id="IPR050330">
    <property type="entry name" value="Bact_OuterMem_StrucFunc"/>
</dbReference>
<keyword evidence="1" id="KW-0472">Membrane</keyword>
<feature type="compositionally biased region" description="Acidic residues" evidence="2">
    <location>
        <begin position="643"/>
        <end position="664"/>
    </location>
</feature>
<dbReference type="Proteomes" id="UP000756530">
    <property type="component" value="Unassembled WGS sequence"/>
</dbReference>
<accession>A0ABS6SXB8</accession>
<feature type="compositionally biased region" description="Acidic residues" evidence="2">
    <location>
        <begin position="735"/>
        <end position="784"/>
    </location>
</feature>
<reference evidence="4 5" key="1">
    <citation type="submission" date="2021-05" db="EMBL/GenBank/DDBJ databases">
        <title>Culturable bacteria isolated from Daya Bay.</title>
        <authorList>
            <person name="Zheng W."/>
            <person name="Yu S."/>
            <person name="Huang Y."/>
        </authorList>
    </citation>
    <scope>NUCLEOTIDE SEQUENCE [LARGE SCALE GENOMIC DNA]</scope>
    <source>
        <strain evidence="4 5">DP4N28-5</strain>
    </source>
</reference>
<dbReference type="PANTHER" id="PTHR30329:SF21">
    <property type="entry name" value="LIPOPROTEIN YIAD-RELATED"/>
    <property type="match status" value="1"/>
</dbReference>
<evidence type="ECO:0000256" key="2">
    <source>
        <dbReference type="SAM" id="MobiDB-lite"/>
    </source>
</evidence>
<feature type="domain" description="OmpA-like" evidence="3">
    <location>
        <begin position="486"/>
        <end position="603"/>
    </location>
</feature>
<evidence type="ECO:0000313" key="4">
    <source>
        <dbReference type="EMBL" id="MBV7377355.1"/>
    </source>
</evidence>
<dbReference type="CDD" id="cd07185">
    <property type="entry name" value="OmpA_C-like"/>
    <property type="match status" value="1"/>
</dbReference>
<sequence>MRLTNIVLIPAIFLAAAALAILAAWTSVGVIEKLSESAIERELILQGEDWAHVDTDGLQVFLTGTAPSETDRFQALSIAGSQVEASRVIDQMDVPSSRAVTPPRFSIEILRNDAGISMIGLIPAETDRAALNERVGRITLDREVADFLESADHPVPDGWDAALDFALFALEELPRAKISMDASRVVVEAIADSADQKANWERDLARRVPGGLRMVANISAPRPVVTPFTARFVIDGEGARFDACTAGTEAGRTRIVAAGIAAGAKGTPDCTIALGVPSSEWPNAVAMGVSALHELGGGSITYADADVTLVAAATVQQRNYDRVVGELENELPEVFSLHASKTPSDDGREEGPPEFTAALDSEGKVQLRGRLSDEQQRTITQSVARARFGIGNVLMATRLDQNLPQGWSVRVLASLEALSLLDNGKATVQPTFVELRGKTGDQNASAEISRILSEKLGEAEEFRVNVIYDEALDPIAAMPTPRECAEDVNAVIRKSKITFAPGSVEIEASARNTVDSIAEILKNCPDAPMEIGGHTDSQGSEDMNKSLSQQRANSVLNALLARRVLTSNLTAHGYGEEQPIADNDTDEGREANRRIEFRLIGTAELPETGAMGETGEEDISEGAVQTPDEELGTVRPRARPTDVVEDVTEATTETDEGSGDEAALDDTGATDTEEGAPEATAEAEPADADQSDTPTGDTQDTVADETTTPDEPQDDTAEADPSESTEADPAQAEAETPDTTEEDPAQAEAETSDATEEVATETEAEADDAATTDVADEGAEDPSVEEATAANAQGADEEPTPQDAVTPSDQAEADADTAEEETDTADTTSESVVILVNPDDNDDTAPEPEEPLGPTIVVHPELEGVRAPPRPEGEG</sequence>